<dbReference type="Proteomes" id="UP000050864">
    <property type="component" value="Unassembled WGS sequence"/>
</dbReference>
<dbReference type="PROSITE" id="PS51257">
    <property type="entry name" value="PROKAR_LIPOPROTEIN"/>
    <property type="match status" value="1"/>
</dbReference>
<name>A0A0R0BVH5_9GAMM</name>
<gene>
    <name evidence="1" type="ORF">ABB26_18415</name>
</gene>
<keyword evidence="2" id="KW-1185">Reference proteome</keyword>
<proteinExistence type="predicted"/>
<dbReference type="EMBL" id="LDJI01000078">
    <property type="protein sequence ID" value="KRG61296.1"/>
    <property type="molecule type" value="Genomic_DNA"/>
</dbReference>
<dbReference type="AlphaFoldDB" id="A0A0R0BVH5"/>
<reference evidence="1 2" key="1">
    <citation type="submission" date="2015-05" db="EMBL/GenBank/DDBJ databases">
        <title>Genome sequencing and analysis of members of genus Stenotrophomonas.</title>
        <authorList>
            <person name="Patil P.P."/>
            <person name="Midha S."/>
            <person name="Patil P.B."/>
        </authorList>
    </citation>
    <scope>NUCLEOTIDE SEQUENCE [LARGE SCALE GENOMIC DNA]</scope>
    <source>
        <strain evidence="1 2">DSM 18929</strain>
    </source>
</reference>
<accession>A0A0R0BVH5</accession>
<organism evidence="1 2">
    <name type="scientific">Stenotrophomonas humi</name>
    <dbReference type="NCBI Taxonomy" id="405444"/>
    <lineage>
        <taxon>Bacteria</taxon>
        <taxon>Pseudomonadati</taxon>
        <taxon>Pseudomonadota</taxon>
        <taxon>Gammaproteobacteria</taxon>
        <taxon>Lysobacterales</taxon>
        <taxon>Lysobacteraceae</taxon>
        <taxon>Stenotrophomonas</taxon>
    </lineage>
</organism>
<evidence type="ECO:0000313" key="2">
    <source>
        <dbReference type="Proteomes" id="UP000050864"/>
    </source>
</evidence>
<sequence length="100" mass="10861">MDLGKWGGVLLLLLLFALAACKQQGSPFLLDSRQYHRDVEQWRSQRIARLRAPDGWLSYTGSGRLKKGSYHVGSAPTNDVVLPAGPEQLGILEIGTDGAA</sequence>
<evidence type="ECO:0000313" key="1">
    <source>
        <dbReference type="EMBL" id="KRG61296.1"/>
    </source>
</evidence>
<protein>
    <submittedName>
        <fullName evidence="1">Uncharacterized protein</fullName>
    </submittedName>
</protein>
<comment type="caution">
    <text evidence="1">The sequence shown here is derived from an EMBL/GenBank/DDBJ whole genome shotgun (WGS) entry which is preliminary data.</text>
</comment>
<feature type="non-terminal residue" evidence="1">
    <location>
        <position position="100"/>
    </location>
</feature>